<dbReference type="PANTHER" id="PTHR45080">
    <property type="entry name" value="CONTACTIN 5"/>
    <property type="match status" value="1"/>
</dbReference>
<comment type="caution">
    <text evidence="7">The sequence shown here is derived from an EMBL/GenBank/DDBJ whole genome shotgun (WGS) entry which is preliminary data.</text>
</comment>
<keyword evidence="4" id="KW-1133">Transmembrane helix</keyword>
<dbReference type="CDD" id="cd00096">
    <property type="entry name" value="Ig"/>
    <property type="match status" value="1"/>
</dbReference>
<dbReference type="Gene3D" id="2.60.40.10">
    <property type="entry name" value="Immunoglobulins"/>
    <property type="match status" value="2"/>
</dbReference>
<feature type="transmembrane region" description="Helical" evidence="4">
    <location>
        <begin position="330"/>
        <end position="353"/>
    </location>
</feature>
<dbReference type="PANTHER" id="PTHR45080:SF8">
    <property type="entry name" value="IG-LIKE DOMAIN-CONTAINING PROTEIN"/>
    <property type="match status" value="1"/>
</dbReference>
<evidence type="ECO:0000259" key="6">
    <source>
        <dbReference type="PROSITE" id="PS50835"/>
    </source>
</evidence>
<dbReference type="InterPro" id="IPR050958">
    <property type="entry name" value="Cell_Adh-Cytoskel_Orgn"/>
</dbReference>
<accession>A0ABQ7TPH9</accession>
<keyword evidence="8" id="KW-1185">Reference proteome</keyword>
<feature type="region of interest" description="Disordered" evidence="3">
    <location>
        <begin position="74"/>
        <end position="103"/>
    </location>
</feature>
<evidence type="ECO:0000256" key="4">
    <source>
        <dbReference type="SAM" id="Phobius"/>
    </source>
</evidence>
<dbReference type="SMART" id="SM00408">
    <property type="entry name" value="IGc2"/>
    <property type="match status" value="2"/>
</dbReference>
<dbReference type="SUPFAM" id="SSF48726">
    <property type="entry name" value="Immunoglobulin"/>
    <property type="match status" value="2"/>
</dbReference>
<dbReference type="Proteomes" id="UP000826234">
    <property type="component" value="Unassembled WGS sequence"/>
</dbReference>
<dbReference type="InterPro" id="IPR003599">
    <property type="entry name" value="Ig_sub"/>
</dbReference>
<evidence type="ECO:0000256" key="5">
    <source>
        <dbReference type="SAM" id="SignalP"/>
    </source>
</evidence>
<keyword evidence="4" id="KW-0812">Transmembrane</keyword>
<dbReference type="InterPro" id="IPR036179">
    <property type="entry name" value="Ig-like_dom_sf"/>
</dbReference>
<dbReference type="Pfam" id="PF13927">
    <property type="entry name" value="Ig_3"/>
    <property type="match status" value="1"/>
</dbReference>
<dbReference type="InterPro" id="IPR013783">
    <property type="entry name" value="Ig-like_fold"/>
</dbReference>
<gene>
    <name evidence="7" type="ORF">JD844_006147</name>
</gene>
<proteinExistence type="predicted"/>
<reference evidence="7 8" key="1">
    <citation type="journal article" date="2022" name="Gigascience">
        <title>A chromosome-level genome assembly and annotation of the desert horned lizard, Phrynosoma platyrhinos, provides insight into chromosomal rearrangements among reptiles.</title>
        <authorList>
            <person name="Koochekian N."/>
            <person name="Ascanio A."/>
            <person name="Farleigh K."/>
            <person name="Card D.C."/>
            <person name="Schield D.R."/>
            <person name="Castoe T.A."/>
            <person name="Jezkova T."/>
        </authorList>
    </citation>
    <scope>NUCLEOTIDE SEQUENCE [LARGE SCALE GENOMIC DNA]</scope>
    <source>
        <strain evidence="7">NK-2021</strain>
    </source>
</reference>
<keyword evidence="4" id="KW-0472">Membrane</keyword>
<dbReference type="EMBL" id="JAIPUX010000035">
    <property type="protein sequence ID" value="KAH0631690.1"/>
    <property type="molecule type" value="Genomic_DNA"/>
</dbReference>
<sequence length="396" mass="42007">MAPAARFLFLFLLALALASAAPSARTGPPRLCLRLHGRESGPILEGSDVTLECLFAGGQEGEGGEGAAGLAFQKYGQPEDPRGAARSLGSQNSGAAPRRGLRPEASSACLGASRGLEVLRRASGGSLPGQGMPRHATPLAGRLPVSFSPQWLHAWVSLEKGSKLPCCFYDVVVSQEGGRLLLTIRSVQSWHAGTYRCLSSNATSNASSAELDLQIEYLHGIFLSRANSWCGTVGDSVTVLEGDDLELRCSAEASRAPLYEWSREGEDWIVASSSLALAKVNQEQAGIYTCRARHPSVAQLAKSKSLRLFVEGSQRGLVLESALSLSTPTLALTVGLPALLLLMVIAVFALLIVRLRGQAAAKKKAAQEDPGQRTPIYKDSLESVPSVVRDTHPLVM</sequence>
<evidence type="ECO:0000256" key="2">
    <source>
        <dbReference type="ARBA" id="ARBA00023157"/>
    </source>
</evidence>
<dbReference type="InterPro" id="IPR007110">
    <property type="entry name" value="Ig-like_dom"/>
</dbReference>
<evidence type="ECO:0000256" key="3">
    <source>
        <dbReference type="SAM" id="MobiDB-lite"/>
    </source>
</evidence>
<feature type="chain" id="PRO_5045401730" description="Ig-like domain-containing protein" evidence="5">
    <location>
        <begin position="21"/>
        <end position="396"/>
    </location>
</feature>
<dbReference type="PROSITE" id="PS00290">
    <property type="entry name" value="IG_MHC"/>
    <property type="match status" value="1"/>
</dbReference>
<keyword evidence="2" id="KW-1015">Disulfide bond</keyword>
<dbReference type="InterPro" id="IPR003598">
    <property type="entry name" value="Ig_sub2"/>
</dbReference>
<dbReference type="InterPro" id="IPR003006">
    <property type="entry name" value="Ig/MHC_CS"/>
</dbReference>
<feature type="signal peptide" evidence="5">
    <location>
        <begin position="1"/>
        <end position="20"/>
    </location>
</feature>
<evidence type="ECO:0000313" key="7">
    <source>
        <dbReference type="EMBL" id="KAH0631690.1"/>
    </source>
</evidence>
<name>A0ABQ7TPH9_PHRPL</name>
<protein>
    <recommendedName>
        <fullName evidence="6">Ig-like domain-containing protein</fullName>
    </recommendedName>
</protein>
<organism evidence="7 8">
    <name type="scientific">Phrynosoma platyrhinos</name>
    <name type="common">Desert horned lizard</name>
    <dbReference type="NCBI Taxonomy" id="52577"/>
    <lineage>
        <taxon>Eukaryota</taxon>
        <taxon>Metazoa</taxon>
        <taxon>Chordata</taxon>
        <taxon>Craniata</taxon>
        <taxon>Vertebrata</taxon>
        <taxon>Euteleostomi</taxon>
        <taxon>Lepidosauria</taxon>
        <taxon>Squamata</taxon>
        <taxon>Bifurcata</taxon>
        <taxon>Unidentata</taxon>
        <taxon>Episquamata</taxon>
        <taxon>Toxicofera</taxon>
        <taxon>Iguania</taxon>
        <taxon>Phrynosomatidae</taxon>
        <taxon>Phrynosomatinae</taxon>
        <taxon>Phrynosoma</taxon>
    </lineage>
</organism>
<evidence type="ECO:0000256" key="1">
    <source>
        <dbReference type="ARBA" id="ARBA00022729"/>
    </source>
</evidence>
<keyword evidence="1 5" id="KW-0732">Signal</keyword>
<dbReference type="SMART" id="SM00409">
    <property type="entry name" value="IG"/>
    <property type="match status" value="2"/>
</dbReference>
<feature type="domain" description="Ig-like" evidence="6">
    <location>
        <begin position="241"/>
        <end position="307"/>
    </location>
</feature>
<dbReference type="PROSITE" id="PS50835">
    <property type="entry name" value="IG_LIKE"/>
    <property type="match status" value="1"/>
</dbReference>
<evidence type="ECO:0000313" key="8">
    <source>
        <dbReference type="Proteomes" id="UP000826234"/>
    </source>
</evidence>